<dbReference type="Proteomes" id="UP000003045">
    <property type="component" value="Unassembled WGS sequence"/>
</dbReference>
<protein>
    <submittedName>
        <fullName evidence="1">Uncharacterized protein</fullName>
    </submittedName>
</protein>
<dbReference type="AlphaFoldDB" id="E0QNV7"/>
<evidence type="ECO:0000313" key="2">
    <source>
        <dbReference type="Proteomes" id="UP000003045"/>
    </source>
</evidence>
<gene>
    <name evidence="1" type="ORF">HMPREF0580_0571</name>
</gene>
<name>E0QNV7_9ACTO</name>
<sequence length="58" mass="5979">MANPFGASGCGGGLVFVLGFMRCQPGRGARFPGKRLNLVSGMPGGRESGELPPVALFR</sequence>
<reference evidence="1" key="1">
    <citation type="submission" date="2010-08" db="EMBL/GenBank/DDBJ databases">
        <authorList>
            <person name="Muzny D."/>
            <person name="Qin X."/>
            <person name="Deng J."/>
            <person name="Jiang H."/>
            <person name="Liu Y."/>
            <person name="Qu J."/>
            <person name="Song X.-Z."/>
            <person name="Zhang L."/>
            <person name="Thornton R."/>
            <person name="Coyle M."/>
            <person name="Francisco L."/>
            <person name="Jackson L."/>
            <person name="Javaid M."/>
            <person name="Korchina V."/>
            <person name="Kovar C."/>
            <person name="Mata R."/>
            <person name="Mathew T."/>
            <person name="Ngo R."/>
            <person name="Nguyen L."/>
            <person name="Nguyen N."/>
            <person name="Okwuonu G."/>
            <person name="Ongeri F."/>
            <person name="Pham C."/>
            <person name="Simmons D."/>
            <person name="Wilczek-Boney K."/>
            <person name="Hale W."/>
            <person name="Jakkamsetti A."/>
            <person name="Pham P."/>
            <person name="Ruth R."/>
            <person name="San Lucas F."/>
            <person name="Warren J."/>
            <person name="Zhang J."/>
            <person name="Zhao Z."/>
            <person name="Zhou C."/>
            <person name="Zhu D."/>
            <person name="Lee S."/>
            <person name="Bess C."/>
            <person name="Blankenburg K."/>
            <person name="Forbes L."/>
            <person name="Fu Q."/>
            <person name="Gubbala S."/>
            <person name="Hirani K."/>
            <person name="Jayaseelan J.C."/>
            <person name="Lara F."/>
            <person name="Munidasa M."/>
            <person name="Palculict T."/>
            <person name="Patil S."/>
            <person name="Pu L.-L."/>
            <person name="Saada N."/>
            <person name="Tang L."/>
            <person name="Weissenberger G."/>
            <person name="Zhu Y."/>
            <person name="Hemphill L."/>
            <person name="Shang Y."/>
            <person name="Youmans B."/>
            <person name="Ayvaz T."/>
            <person name="Ross M."/>
            <person name="Santibanez J."/>
            <person name="Aqrawi P."/>
            <person name="Gross S."/>
            <person name="Joshi V."/>
            <person name="Fowler G."/>
            <person name="Nazareth L."/>
            <person name="Reid J."/>
            <person name="Worley K."/>
            <person name="Petrosino J."/>
            <person name="Highlander S."/>
            <person name="Gibbs R."/>
        </authorList>
    </citation>
    <scope>NUCLEOTIDE SEQUENCE [LARGE SCALE GENOMIC DNA]</scope>
    <source>
        <strain evidence="1">ATCC 35239</strain>
    </source>
</reference>
<keyword evidence="2" id="KW-1185">Reference proteome</keyword>
<evidence type="ECO:0000313" key="1">
    <source>
        <dbReference type="EMBL" id="EFM46853.1"/>
    </source>
</evidence>
<accession>E0QNV7</accession>
<comment type="caution">
    <text evidence="1">The sequence shown here is derived from an EMBL/GenBank/DDBJ whole genome shotgun (WGS) entry which is preliminary data.</text>
</comment>
<organism evidence="1 2">
    <name type="scientific">Mobiluncus mulieris ATCC 35239</name>
    <dbReference type="NCBI Taxonomy" id="871571"/>
    <lineage>
        <taxon>Bacteria</taxon>
        <taxon>Bacillati</taxon>
        <taxon>Actinomycetota</taxon>
        <taxon>Actinomycetes</taxon>
        <taxon>Actinomycetales</taxon>
        <taxon>Actinomycetaceae</taxon>
        <taxon>Mobiluncus</taxon>
    </lineage>
</organism>
<dbReference type="EMBL" id="AEET01000013">
    <property type="protein sequence ID" value="EFM46853.1"/>
    <property type="molecule type" value="Genomic_DNA"/>
</dbReference>
<dbReference type="HOGENOM" id="CLU_3027323_0_0_11"/>
<proteinExistence type="predicted"/>